<sequence length="1322" mass="150312">MADPLSMAASIAGLMSLADTAFRYVFKYARGVVGAKKEVESLSAEINALAGVLRSLHALASELEAEASFEPTLRMQHLIHCKQSLETIRNRVKKAADDFDNKAKWEGITRRLKWPFSVSETKDLLSDISRCKETLTLATSADTIRKLQICLANQEDLDRKLERDEVNVRKRLVLDFFMKPEANPKANLSQSLRLRHPTTGSWLTLSHAFRTWLDTPGSRLWLNGIPGGGKTVLAGAVIEEALSARSPDIAVAFFFCDYKNKATLAPVNILGAIASQIARQNDDAFDLLQDYYQELHPARALDRVADADELRASITKMSEHFKQTIIIIDGLDECGENTDSVLDSISELSMSTTTTSLALFSRDELNIRTWLHQEFEEISIEAHKEDIELFVRAEMEQRIQNNRLKVNNLKIKDEIGEELITRANGMFRWVVCQLDYLCEFATDADRRNALKELPPTLPDSYRRLLERLNRRPARVQRMVQMSLQFIAFFPEPLSVKALCQAVSTPEARIDETNTVSERDIVLGCSSLIRKSPYGESLEFAHFSVLEFLQDDILSRTPGLEAYRLSRQTDCKILARQCLRFLQLENFNYLPPCSTEWDQFREDQLQSYPFYREATFQWPKLTRDGLDDSLLLDEVKSLFCPSMTQNFRGWVEYFLGRMFRFLYNEDKKHSKSFSECILRLRNLVLDHKLRPLHVASALNLPEICSFLIREGADVNEECDMGTPLLLAELSILALKDEKVDFPTCQSLILKGFLPCSSRRNRTIRCLIEAGASFIKVSECKATRPLFLVTSIIDCHAKDFSSTIELLKQSVNPADSETDKLEAYLKTWARTDNPNELETPLLALIQYLRQSRAYKYDWGLKLGRGLWSACSKLDFAFTSDPTLTDSRISLSHDALVEKAIVAIRNDDVDALLSYLDDGRIDVHNSYSYGNFQGTLLYFAIREDSPACANQLLLLGSDPNSKDDHGRVAIHHCCCHGDGRTLKLLVRSNVSLLSEDGNGDNLWHYSSKSSWTASFMDVLFNSSKDDTWKALLMRNRAGQTPLMTALSHQKHAAEEDREKCEWRVLMFIDYCNQVPHFWLQHDPLFPTVFKLASRRVFEKLKELGLEPDALIPGQATPLHELGPEASVEWAETLKKGYPSACDVRFEGRLPVETYLEAILRAGECPDNMMDVIEVLASPDTLKLQDKGTTPWDFACGLVLQVEHWNEERKRFLKDGWRVLDRMWRDLMTLGAMEAHEDVVGRCGLYPLLSALVHTCTWLSNGTGLISDDMLDKAILTSRLWDREEVVVVRFFKQAIKDRGLTKVQLLLKHGLDIHQRTGETTAIEG</sequence>
<gene>
    <name evidence="4" type="ORF">CDV31_014867</name>
</gene>
<dbReference type="PROSITE" id="PS50297">
    <property type="entry name" value="ANK_REP_REGION"/>
    <property type="match status" value="1"/>
</dbReference>
<feature type="domain" description="NACHT" evidence="3">
    <location>
        <begin position="218"/>
        <end position="333"/>
    </location>
</feature>
<dbReference type="Gene3D" id="1.25.40.20">
    <property type="entry name" value="Ankyrin repeat-containing domain"/>
    <property type="match status" value="2"/>
</dbReference>
<evidence type="ECO:0000256" key="1">
    <source>
        <dbReference type="ARBA" id="ARBA00022737"/>
    </source>
</evidence>
<evidence type="ECO:0000313" key="4">
    <source>
        <dbReference type="EMBL" id="RSL93091.1"/>
    </source>
</evidence>
<dbReference type="EMBL" id="NIZV01000357">
    <property type="protein sequence ID" value="RSL93091.1"/>
    <property type="molecule type" value="Genomic_DNA"/>
</dbReference>
<proteinExistence type="predicted"/>
<dbReference type="SUPFAM" id="SSF52540">
    <property type="entry name" value="P-loop containing nucleoside triphosphate hydrolases"/>
    <property type="match status" value="1"/>
</dbReference>
<dbReference type="InterPro" id="IPR027417">
    <property type="entry name" value="P-loop_NTPase"/>
</dbReference>
<evidence type="ECO:0000259" key="3">
    <source>
        <dbReference type="PROSITE" id="PS50837"/>
    </source>
</evidence>
<dbReference type="Gene3D" id="3.40.50.300">
    <property type="entry name" value="P-loop containing nucleotide triphosphate hydrolases"/>
    <property type="match status" value="1"/>
</dbReference>
<accession>A0A428STG3</accession>
<dbReference type="Pfam" id="PF00023">
    <property type="entry name" value="Ank"/>
    <property type="match status" value="1"/>
</dbReference>
<name>A0A428STG3_9HYPO</name>
<protein>
    <recommendedName>
        <fullName evidence="3">NACHT domain-containing protein</fullName>
    </recommendedName>
</protein>
<dbReference type="InterPro" id="IPR056884">
    <property type="entry name" value="NPHP3-like_N"/>
</dbReference>
<dbReference type="PROSITE" id="PS50837">
    <property type="entry name" value="NACHT"/>
    <property type="match status" value="1"/>
</dbReference>
<evidence type="ECO:0000313" key="5">
    <source>
        <dbReference type="Proteomes" id="UP000288429"/>
    </source>
</evidence>
<keyword evidence="1" id="KW-0677">Repeat</keyword>
<dbReference type="PANTHER" id="PTHR10039">
    <property type="entry name" value="AMELOGENIN"/>
    <property type="match status" value="1"/>
</dbReference>
<feature type="repeat" description="ANK" evidence="2">
    <location>
        <begin position="686"/>
        <end position="718"/>
    </location>
</feature>
<reference evidence="4 5" key="1">
    <citation type="submission" date="2017-06" db="EMBL/GenBank/DDBJ databases">
        <title>Cmopartive genomic analysis of Ambrosia Fusariam Clade fungi.</title>
        <authorList>
            <person name="Stajich J.E."/>
            <person name="Carrillo J."/>
            <person name="Kijimoto T."/>
            <person name="Eskalen A."/>
            <person name="O'Donnell K."/>
            <person name="Kasson M."/>
        </authorList>
    </citation>
    <scope>NUCLEOTIDE SEQUENCE [LARGE SCALE GENOMIC DNA]</scope>
    <source>
        <strain evidence="4 5">NRRL 20438</strain>
    </source>
</reference>
<keyword evidence="2" id="KW-0040">ANK repeat</keyword>
<dbReference type="PANTHER" id="PTHR10039:SF16">
    <property type="entry name" value="GPI INOSITOL-DEACYLASE"/>
    <property type="match status" value="1"/>
</dbReference>
<dbReference type="PROSITE" id="PS50088">
    <property type="entry name" value="ANK_REPEAT"/>
    <property type="match status" value="1"/>
</dbReference>
<keyword evidence="5" id="KW-1185">Reference proteome</keyword>
<dbReference type="InterPro" id="IPR002110">
    <property type="entry name" value="Ankyrin_rpt"/>
</dbReference>
<evidence type="ECO:0000256" key="2">
    <source>
        <dbReference type="PROSITE-ProRule" id="PRU00023"/>
    </source>
</evidence>
<dbReference type="InterPro" id="IPR007111">
    <property type="entry name" value="NACHT_NTPase"/>
</dbReference>
<dbReference type="SMART" id="SM00248">
    <property type="entry name" value="ANK"/>
    <property type="match status" value="3"/>
</dbReference>
<dbReference type="InterPro" id="IPR031348">
    <property type="entry name" value="PigL_N"/>
</dbReference>
<dbReference type="SUPFAM" id="SSF48403">
    <property type="entry name" value="Ankyrin repeat"/>
    <property type="match status" value="1"/>
</dbReference>
<dbReference type="Pfam" id="PF24883">
    <property type="entry name" value="NPHP3_N"/>
    <property type="match status" value="1"/>
</dbReference>
<dbReference type="InterPro" id="IPR036770">
    <property type="entry name" value="Ankyrin_rpt-contain_sf"/>
</dbReference>
<dbReference type="Proteomes" id="UP000288429">
    <property type="component" value="Unassembled WGS sequence"/>
</dbReference>
<organism evidence="4 5">
    <name type="scientific">Fusarium ambrosium</name>
    <dbReference type="NCBI Taxonomy" id="131363"/>
    <lineage>
        <taxon>Eukaryota</taxon>
        <taxon>Fungi</taxon>
        <taxon>Dikarya</taxon>
        <taxon>Ascomycota</taxon>
        <taxon>Pezizomycotina</taxon>
        <taxon>Sordariomycetes</taxon>
        <taxon>Hypocreomycetidae</taxon>
        <taxon>Hypocreales</taxon>
        <taxon>Nectriaceae</taxon>
        <taxon>Fusarium</taxon>
        <taxon>Fusarium solani species complex</taxon>
    </lineage>
</organism>
<comment type="caution">
    <text evidence="4">The sequence shown here is derived from an EMBL/GenBank/DDBJ whole genome shotgun (WGS) entry which is preliminary data.</text>
</comment>
<dbReference type="Pfam" id="PF17111">
    <property type="entry name" value="PigL_N"/>
    <property type="match status" value="1"/>
</dbReference>